<evidence type="ECO:0000256" key="6">
    <source>
        <dbReference type="ARBA" id="ARBA00023242"/>
    </source>
</evidence>
<dbReference type="GO" id="GO:0005634">
    <property type="term" value="C:nucleus"/>
    <property type="evidence" value="ECO:0007669"/>
    <property type="project" value="UniProtKB-SubCell"/>
</dbReference>
<gene>
    <name evidence="10" type="primary">LOC108992827</name>
</gene>
<dbReference type="GO" id="GO:0016298">
    <property type="term" value="F:lipase activity"/>
    <property type="evidence" value="ECO:0000318"/>
    <property type="project" value="GO_Central"/>
</dbReference>
<keyword evidence="4" id="KW-0378">Hydrolase</keyword>
<evidence type="ECO:0000256" key="4">
    <source>
        <dbReference type="ARBA" id="ARBA00022801"/>
    </source>
</evidence>
<evidence type="ECO:0000313" key="10">
    <source>
        <dbReference type="RefSeq" id="XP_035547573.1"/>
    </source>
</evidence>
<comment type="subcellular location">
    <subcellularLocation>
        <location evidence="2">Cytoplasm</location>
    </subcellularLocation>
    <subcellularLocation>
        <location evidence="1">Nucleus</location>
    </subcellularLocation>
</comment>
<evidence type="ECO:0000259" key="7">
    <source>
        <dbReference type="Pfam" id="PF01764"/>
    </source>
</evidence>
<evidence type="ECO:0000256" key="2">
    <source>
        <dbReference type="ARBA" id="ARBA00004496"/>
    </source>
</evidence>
<name>A0A6P9EUM6_JUGRE</name>
<dbReference type="PANTHER" id="PTHR46898">
    <property type="entry name" value="SENESCENCE-ASSOCIATED CARBOXYLESTERASE 101"/>
    <property type="match status" value="1"/>
</dbReference>
<dbReference type="GO" id="GO:0006629">
    <property type="term" value="P:lipid metabolic process"/>
    <property type="evidence" value="ECO:0007669"/>
    <property type="project" value="InterPro"/>
</dbReference>
<dbReference type="InterPro" id="IPR041266">
    <property type="entry name" value="EDS1_EP"/>
</dbReference>
<feature type="domain" description="EDS1 EP" evidence="8">
    <location>
        <begin position="359"/>
        <end position="569"/>
    </location>
</feature>
<keyword evidence="9" id="KW-1185">Reference proteome</keyword>
<dbReference type="KEGG" id="jre:108992827"/>
<proteinExistence type="predicted"/>
<keyword evidence="6" id="KW-0539">Nucleus</keyword>
<evidence type="ECO:0000256" key="5">
    <source>
        <dbReference type="ARBA" id="ARBA00022821"/>
    </source>
</evidence>
<dbReference type="Gramene" id="Jr01_03880_p1">
    <property type="protein sequence ID" value="cds.Jr01_03880_p1"/>
    <property type="gene ID" value="Jr01_03880"/>
</dbReference>
<dbReference type="GeneID" id="108992827"/>
<dbReference type="FunCoup" id="A0A6P9EUM6">
    <property type="interactions" value="446"/>
</dbReference>
<dbReference type="InterPro" id="IPR044603">
    <property type="entry name" value="SAG101-like"/>
</dbReference>
<evidence type="ECO:0000256" key="1">
    <source>
        <dbReference type="ARBA" id="ARBA00004123"/>
    </source>
</evidence>
<feature type="domain" description="Fungal lipase-type" evidence="7">
    <location>
        <begin position="122"/>
        <end position="210"/>
    </location>
</feature>
<dbReference type="InterPro" id="IPR002921">
    <property type="entry name" value="Fungal_lipase-type"/>
</dbReference>
<dbReference type="Pfam" id="PF01764">
    <property type="entry name" value="Lipase_3"/>
    <property type="match status" value="1"/>
</dbReference>
<keyword evidence="3" id="KW-0963">Cytoplasm</keyword>
<accession>A0A6P9EUM6</accession>
<dbReference type="RefSeq" id="XP_035547573.1">
    <property type="nucleotide sequence ID" value="XM_035691680.1"/>
</dbReference>
<reference evidence="10" key="1">
    <citation type="submission" date="2025-08" db="UniProtKB">
        <authorList>
            <consortium name="RefSeq"/>
        </authorList>
    </citation>
    <scope>IDENTIFICATION</scope>
    <source>
        <tissue evidence="10">Leaves</tissue>
    </source>
</reference>
<dbReference type="PANTHER" id="PTHR46898:SF3">
    <property type="entry name" value="FUNGAL LIPASE-LIKE DOMAIN-CONTAINING PROTEIN"/>
    <property type="match status" value="1"/>
</dbReference>
<dbReference type="Gene3D" id="3.40.50.1820">
    <property type="entry name" value="alpha/beta hydrolase"/>
    <property type="match status" value="1"/>
</dbReference>
<dbReference type="GO" id="GO:0006952">
    <property type="term" value="P:defense response"/>
    <property type="evidence" value="ECO:0007669"/>
    <property type="project" value="UniProtKB-KW"/>
</dbReference>
<dbReference type="OrthoDB" id="438440at2759"/>
<dbReference type="GO" id="GO:0005737">
    <property type="term" value="C:cytoplasm"/>
    <property type="evidence" value="ECO:0007669"/>
    <property type="project" value="UniProtKB-SubCell"/>
</dbReference>
<organism evidence="9 10">
    <name type="scientific">Juglans regia</name>
    <name type="common">English walnut</name>
    <dbReference type="NCBI Taxonomy" id="51240"/>
    <lineage>
        <taxon>Eukaryota</taxon>
        <taxon>Viridiplantae</taxon>
        <taxon>Streptophyta</taxon>
        <taxon>Embryophyta</taxon>
        <taxon>Tracheophyta</taxon>
        <taxon>Spermatophyta</taxon>
        <taxon>Magnoliopsida</taxon>
        <taxon>eudicotyledons</taxon>
        <taxon>Gunneridae</taxon>
        <taxon>Pentapetalae</taxon>
        <taxon>rosids</taxon>
        <taxon>fabids</taxon>
        <taxon>Fagales</taxon>
        <taxon>Juglandaceae</taxon>
        <taxon>Juglans</taxon>
    </lineage>
</organism>
<dbReference type="SUPFAM" id="SSF53474">
    <property type="entry name" value="alpha/beta-Hydrolases"/>
    <property type="match status" value="1"/>
</dbReference>
<protein>
    <submittedName>
        <fullName evidence="10">Senescence-associated carboxylesterase 101 isoform X1</fullName>
    </submittedName>
</protein>
<evidence type="ECO:0000313" key="9">
    <source>
        <dbReference type="Proteomes" id="UP000235220"/>
    </source>
</evidence>
<evidence type="ECO:0000259" key="8">
    <source>
        <dbReference type="Pfam" id="PF18117"/>
    </source>
</evidence>
<dbReference type="InterPro" id="IPR029058">
    <property type="entry name" value="AB_hydrolase_fold"/>
</dbReference>
<keyword evidence="5" id="KW-0611">Plant defense</keyword>
<dbReference type="GO" id="GO:0052689">
    <property type="term" value="F:carboxylic ester hydrolase activity"/>
    <property type="evidence" value="ECO:0007669"/>
    <property type="project" value="InterPro"/>
</dbReference>
<dbReference type="Proteomes" id="UP000235220">
    <property type="component" value="Chromosome 1"/>
</dbReference>
<dbReference type="AlphaFoldDB" id="A0A6P9EUM6"/>
<dbReference type="Pfam" id="PF18117">
    <property type="entry name" value="EDS1_EP"/>
    <property type="match status" value="1"/>
</dbReference>
<sequence length="605" mass="68508">MSQSPLFSSGSELGNLAVTSGVLSDSWDVISALYREMNNAPSSDFLVRFKIDKRPNCNIIAFVTWPPCTKEHLQAVGAADFVSSSALKHTLPLFEFLCSKTNPCFSINKLAVECFKSLRGVLPFLRSEISDSKPLIITGHGLGGSVASLFTLWLLSEINLSKTKRPICVTFGSPLIGDEDLKEAILQYSVWNSCFLHVVSAQDPLPRVLTSTHNPPSTESASRTNEYKPFGTFMLCSELGFTCFEDPEFILEFLKATYSEVSPHFLVDYKPVVEQLQLKVICKDTSLLDVSISQPLRAGITVQVLATGLGQPLQQQPRQNIDIKALISKAVRREFTLMIQKTQVFDPSKELNDMKINMAQLEWYKKTSKDSGIGYYDSYKNQSFTSDQDVEKYKKTLTWYWEKLVDEVDKKPQKEGASFRTRWLFGGTNYRRMIEPLEIAAFYRDGHTGYLEGRPKHYKLLDQWLLNDDGRPASNANINSKKKNVEANLTEDSCFWAHVEEARISCKLMLIRNSESSIVDLEGPHKSNLIAFEGYVLGLLRNYAVSPEIFLTKSSFMGWWKEYKEIIAKGIMGTFYSSPLTELMKTRRYSHYATGSLEFPEICMQ</sequence>
<evidence type="ECO:0000256" key="3">
    <source>
        <dbReference type="ARBA" id="ARBA00022490"/>
    </source>
</evidence>